<keyword evidence="1" id="KW-1133">Transmembrane helix</keyword>
<feature type="transmembrane region" description="Helical" evidence="1">
    <location>
        <begin position="7"/>
        <end position="26"/>
    </location>
</feature>
<dbReference type="EMBL" id="BK015182">
    <property type="protein sequence ID" value="DAD94832.1"/>
    <property type="molecule type" value="Genomic_DNA"/>
</dbReference>
<evidence type="ECO:0000313" key="2">
    <source>
        <dbReference type="EMBL" id="DAD94832.1"/>
    </source>
</evidence>
<sequence>MQEIGKLINEYGVSLVIVILFLYDWLTTRRNMQKTIEQNGKCLIEIQNTNMNTAKSLELLQKSMDNQSEFLQVHDRRCEAIEKDIEKIEIKMEG</sequence>
<organism evidence="2">
    <name type="scientific">Siphoviridae sp. ctiJI15</name>
    <dbReference type="NCBI Taxonomy" id="2826431"/>
    <lineage>
        <taxon>Viruses</taxon>
        <taxon>Duplodnaviria</taxon>
        <taxon>Heunggongvirae</taxon>
        <taxon>Uroviricota</taxon>
        <taxon>Caudoviricetes</taxon>
    </lineage>
</organism>
<keyword evidence="1" id="KW-0812">Transmembrane</keyword>
<name>A0A8S5NKS8_9CAUD</name>
<proteinExistence type="predicted"/>
<accession>A0A8S5NKS8</accession>
<protein>
    <submittedName>
        <fullName evidence="2">Uncharacterized protein</fullName>
    </submittedName>
</protein>
<reference evidence="2" key="1">
    <citation type="journal article" date="2021" name="Proc. Natl. Acad. Sci. U.S.A.">
        <title>A Catalog of Tens of Thousands of Viruses from Human Metagenomes Reveals Hidden Associations with Chronic Diseases.</title>
        <authorList>
            <person name="Tisza M.J."/>
            <person name="Buck C.B."/>
        </authorList>
    </citation>
    <scope>NUCLEOTIDE SEQUENCE</scope>
    <source>
        <strain evidence="2">CtiJI15</strain>
    </source>
</reference>
<evidence type="ECO:0000256" key="1">
    <source>
        <dbReference type="SAM" id="Phobius"/>
    </source>
</evidence>
<keyword evidence="1" id="KW-0472">Membrane</keyword>